<evidence type="ECO:0000313" key="2">
    <source>
        <dbReference type="Proteomes" id="UP000009375"/>
    </source>
</evidence>
<protein>
    <submittedName>
        <fullName evidence="1">Uncharacterized protein</fullName>
    </submittedName>
</protein>
<proteinExistence type="predicted"/>
<dbReference type="EMBL" id="GG730040">
    <property type="protein sequence ID" value="EEZ93236.1"/>
    <property type="molecule type" value="Genomic_DNA"/>
</dbReference>
<accession>D2EEL8</accession>
<dbReference type="Proteomes" id="UP000009375">
    <property type="component" value="Unassembled WGS sequence"/>
</dbReference>
<organism evidence="1 2">
    <name type="scientific">Candidatus Parvarchaeum acidiphilum ARMAN-4</name>
    <dbReference type="NCBI Taxonomy" id="662760"/>
    <lineage>
        <taxon>Archaea</taxon>
        <taxon>Candidatus Parvarchaeota</taxon>
        <taxon>Candidatus Parvarchaeum</taxon>
    </lineage>
</organism>
<gene>
    <name evidence="1" type="ORF">BJBARM4_0164</name>
</gene>
<dbReference type="AlphaFoldDB" id="D2EEL8"/>
<sequence length="217" mass="23432">MKGQFSFEFMIDVAFVLVLIAFIAVFFAHISAGNPTVSDMNGICYEMADSINSMANSNGFQTIQYLPLLTFTKQENYTINVSNGIIIIYEKSLYGGKLLAGQDLTSCGADTALTENESFGLSNLVLYTNQTNIALAYAYANYSGNLPNYIFVGGFTGAVNLSLDYSNGTITTLDVQNSPFTYFADTKSIPLPAGVYNFVATSVASPDIYVDLPFSVG</sequence>
<evidence type="ECO:0000313" key="1">
    <source>
        <dbReference type="EMBL" id="EEZ93236.1"/>
    </source>
</evidence>
<reference evidence="1 2" key="1">
    <citation type="journal article" date="2010" name="Proc. Natl. Acad. Sci. U.S.A.">
        <title>Enigmatic, ultrasmall, uncultivated Archaea.</title>
        <authorList>
            <person name="Baker B.J."/>
            <person name="Comolli L.R."/>
            <person name="Dick G.J."/>
            <person name="Hauser L.J."/>
            <person name="Hyatt D."/>
            <person name="Dill B.D."/>
            <person name="Land M.L."/>
            <person name="Verberkmoes N.C."/>
            <person name="Hettich R.L."/>
            <person name="Banfield J.F."/>
        </authorList>
    </citation>
    <scope>NUCLEOTIDE SEQUENCE [LARGE SCALE GENOMIC DNA]</scope>
</reference>
<name>D2EEL8_PARA4</name>